<keyword evidence="4 7" id="KW-0812">Transmembrane</keyword>
<dbReference type="Proteomes" id="UP000268857">
    <property type="component" value="Unassembled WGS sequence"/>
</dbReference>
<feature type="transmembrane region" description="Helical" evidence="7">
    <location>
        <begin position="203"/>
        <end position="221"/>
    </location>
</feature>
<dbReference type="InterPro" id="IPR020846">
    <property type="entry name" value="MFS_dom"/>
</dbReference>
<name>A0A3S1AH57_CHLFR</name>
<feature type="transmembrane region" description="Helical" evidence="7">
    <location>
        <begin position="338"/>
        <end position="362"/>
    </location>
</feature>
<feature type="transmembrane region" description="Helical" evidence="7">
    <location>
        <begin position="5"/>
        <end position="23"/>
    </location>
</feature>
<dbReference type="Gene3D" id="1.20.1250.20">
    <property type="entry name" value="MFS general substrate transporter like domains"/>
    <property type="match status" value="1"/>
</dbReference>
<feature type="transmembrane region" description="Helical" evidence="7">
    <location>
        <begin position="302"/>
        <end position="326"/>
    </location>
</feature>
<sequence>MLGRFLSTIGTGLTLFYAPIFFVNEIGLSATSVGFALGSASVSGVVGRILSGSLADSPQIGRRRTLLLATAISALAALVLAATHNFFILIVGQLISGLGIGLYWPATEAVVADLTPPENSHESFALTRLADNLGLGMGIVCSGVLINATGNFRTLFIIDAISFIVFFAVIYVAIAENYQPQPIQTELTSHFAVWIWALRDRRFLTYIAVNIIFTIYISQLHSTLPLYLKNFVPVGFSATGFTATTISTLFAWHLIVAICGQLPVARVVKRFSQPQALAVSAILWAIGFSSIWFIGVCRTGHLFWATLALGVLAAAVVSYTPSAYSLVTHLAPASRRGVYFSINSLCWAIGYFIGPLLGGWALDQSKLLVNYFWLGLALSVLLTLAILLYLNRMLVSSQ</sequence>
<feature type="transmembrane region" description="Helical" evidence="7">
    <location>
        <begin position="155"/>
        <end position="174"/>
    </location>
</feature>
<keyword evidence="3" id="KW-1003">Cell membrane</keyword>
<keyword evidence="10" id="KW-1185">Reference proteome</keyword>
<evidence type="ECO:0000256" key="5">
    <source>
        <dbReference type="ARBA" id="ARBA00022989"/>
    </source>
</evidence>
<evidence type="ECO:0000256" key="2">
    <source>
        <dbReference type="ARBA" id="ARBA00022448"/>
    </source>
</evidence>
<evidence type="ECO:0000256" key="3">
    <source>
        <dbReference type="ARBA" id="ARBA00022475"/>
    </source>
</evidence>
<reference evidence="9 10" key="1">
    <citation type="journal article" date="2019" name="Genome Biol. Evol.">
        <title>Day and night: Metabolic profiles and evolutionary relationships of six axenic non-marine cyanobacteria.</title>
        <authorList>
            <person name="Will S.E."/>
            <person name="Henke P."/>
            <person name="Boedeker C."/>
            <person name="Huang S."/>
            <person name="Brinkmann H."/>
            <person name="Rohde M."/>
            <person name="Jarek M."/>
            <person name="Friedl T."/>
            <person name="Seufert S."/>
            <person name="Schumacher M."/>
            <person name="Overmann J."/>
            <person name="Neumann-Schaal M."/>
            <person name="Petersen J."/>
        </authorList>
    </citation>
    <scope>NUCLEOTIDE SEQUENCE [LARGE SCALE GENOMIC DNA]</scope>
    <source>
        <strain evidence="9 10">PCC 6912</strain>
    </source>
</reference>
<evidence type="ECO:0000256" key="1">
    <source>
        <dbReference type="ARBA" id="ARBA00004651"/>
    </source>
</evidence>
<keyword evidence="2" id="KW-0813">Transport</keyword>
<dbReference type="InterPro" id="IPR011701">
    <property type="entry name" value="MFS"/>
</dbReference>
<evidence type="ECO:0000256" key="4">
    <source>
        <dbReference type="ARBA" id="ARBA00022692"/>
    </source>
</evidence>
<dbReference type="Pfam" id="PF07690">
    <property type="entry name" value="MFS_1"/>
    <property type="match status" value="2"/>
</dbReference>
<organism evidence="9 10">
    <name type="scientific">Chlorogloeopsis fritschii PCC 6912</name>
    <dbReference type="NCBI Taxonomy" id="211165"/>
    <lineage>
        <taxon>Bacteria</taxon>
        <taxon>Bacillati</taxon>
        <taxon>Cyanobacteriota</taxon>
        <taxon>Cyanophyceae</taxon>
        <taxon>Nostocales</taxon>
        <taxon>Chlorogloeopsidaceae</taxon>
        <taxon>Chlorogloeopsis</taxon>
    </lineage>
</organism>
<dbReference type="InterPro" id="IPR050171">
    <property type="entry name" value="MFS_Transporters"/>
</dbReference>
<dbReference type="PANTHER" id="PTHR23517:SF3">
    <property type="entry name" value="INTEGRAL MEMBRANE TRANSPORT PROTEIN"/>
    <property type="match status" value="1"/>
</dbReference>
<dbReference type="GO" id="GO:0005886">
    <property type="term" value="C:plasma membrane"/>
    <property type="evidence" value="ECO:0007669"/>
    <property type="project" value="UniProtKB-SubCell"/>
</dbReference>
<dbReference type="GO" id="GO:0022857">
    <property type="term" value="F:transmembrane transporter activity"/>
    <property type="evidence" value="ECO:0007669"/>
    <property type="project" value="InterPro"/>
</dbReference>
<feature type="transmembrane region" description="Helical" evidence="7">
    <location>
        <begin position="35"/>
        <end position="54"/>
    </location>
</feature>
<evidence type="ECO:0000256" key="6">
    <source>
        <dbReference type="ARBA" id="ARBA00023136"/>
    </source>
</evidence>
<feature type="transmembrane region" description="Helical" evidence="7">
    <location>
        <begin position="276"/>
        <end position="296"/>
    </location>
</feature>
<feature type="transmembrane region" description="Helical" evidence="7">
    <location>
        <begin position="241"/>
        <end position="264"/>
    </location>
</feature>
<feature type="transmembrane region" description="Helical" evidence="7">
    <location>
        <begin position="66"/>
        <end position="95"/>
    </location>
</feature>
<keyword evidence="6 7" id="KW-0472">Membrane</keyword>
<dbReference type="PANTHER" id="PTHR23517">
    <property type="entry name" value="RESISTANCE PROTEIN MDTM, PUTATIVE-RELATED-RELATED"/>
    <property type="match status" value="1"/>
</dbReference>
<evidence type="ECO:0000256" key="7">
    <source>
        <dbReference type="SAM" id="Phobius"/>
    </source>
</evidence>
<evidence type="ECO:0000313" key="10">
    <source>
        <dbReference type="Proteomes" id="UP000268857"/>
    </source>
</evidence>
<proteinExistence type="predicted"/>
<feature type="transmembrane region" description="Helical" evidence="7">
    <location>
        <begin position="368"/>
        <end position="390"/>
    </location>
</feature>
<dbReference type="PROSITE" id="PS50850">
    <property type="entry name" value="MFS"/>
    <property type="match status" value="1"/>
</dbReference>
<dbReference type="STRING" id="211165.GCA_000317285_01624"/>
<evidence type="ECO:0000259" key="8">
    <source>
        <dbReference type="PROSITE" id="PS50850"/>
    </source>
</evidence>
<accession>A0A3S1AH57</accession>
<comment type="subcellular location">
    <subcellularLocation>
        <location evidence="1">Cell membrane</location>
        <topology evidence="1">Multi-pass membrane protein</topology>
    </subcellularLocation>
</comment>
<dbReference type="EMBL" id="RSCJ01000012">
    <property type="protein sequence ID" value="RUR79614.1"/>
    <property type="molecule type" value="Genomic_DNA"/>
</dbReference>
<keyword evidence="5 7" id="KW-1133">Transmembrane helix</keyword>
<gene>
    <name evidence="9" type="ORF">PCC6912_31500</name>
</gene>
<comment type="caution">
    <text evidence="9">The sequence shown here is derived from an EMBL/GenBank/DDBJ whole genome shotgun (WGS) entry which is preliminary data.</text>
</comment>
<dbReference type="SUPFAM" id="SSF103473">
    <property type="entry name" value="MFS general substrate transporter"/>
    <property type="match status" value="1"/>
</dbReference>
<dbReference type="InterPro" id="IPR036259">
    <property type="entry name" value="MFS_trans_sf"/>
</dbReference>
<protein>
    <submittedName>
        <fullName evidence="9">MFS transporter</fullName>
    </submittedName>
</protein>
<feature type="domain" description="Major facilitator superfamily (MFS) profile" evidence="8">
    <location>
        <begin position="1"/>
        <end position="394"/>
    </location>
</feature>
<dbReference type="AlphaFoldDB" id="A0A3S1AH57"/>
<evidence type="ECO:0000313" key="9">
    <source>
        <dbReference type="EMBL" id="RUR79614.1"/>
    </source>
</evidence>